<sequence>MFFVLVGMLMMGLSGNSLSTGISEHHNHNEDNHDTLCSVLKAAVTLYHSPPSGEKLKKALAQAIFGNQTGGKLEDLKKGLAHEYKTPGSRESSCGSCTYSDRKHYPGWSIPHDLICMCTVGEHGYPFGQNSDDHGNPTLCGRSAADFGCGKNPKDGSGCHENNKHWWTHSSNHDWSGTGQVREHLTATWEKVVKPCLQRRNNGQTKKTLLEKLKVEEQQSPKWARGHTLCNGFSGAVCVNYGHHCGTEHNNNSPQWWKELYEALTTMEDTRAQRNSTRFPRRRTLRKPGGTLTPEEPEDDSEEDEPEETGSTSTSNNNLPLTLLSNQQSGTHLIPPHSWFLTAVLLI</sequence>
<keyword evidence="3" id="KW-1003">Cell membrane</keyword>
<evidence type="ECO:0000256" key="4">
    <source>
        <dbReference type="ARBA" id="ARBA00022622"/>
    </source>
</evidence>
<dbReference type="AlphaFoldDB" id="F9WDU8"/>
<evidence type="ECO:0000256" key="5">
    <source>
        <dbReference type="ARBA" id="ARBA00022729"/>
    </source>
</evidence>
<evidence type="ECO:0000256" key="3">
    <source>
        <dbReference type="ARBA" id="ARBA00022475"/>
    </source>
</evidence>
<feature type="chain" id="PRO_5003390228" evidence="10">
    <location>
        <begin position="20"/>
        <end position="347"/>
    </location>
</feature>
<reference evidence="12 13" key="2">
    <citation type="journal article" date="2012" name="Proc. Natl. Acad. Sci. U.S.A.">
        <title>Antigenic diversity is generated by distinct evolutionary mechanisms in African trypanosome species.</title>
        <authorList>
            <person name="Jackson A.P."/>
            <person name="Berry A."/>
            <person name="Aslett M."/>
            <person name="Allison H.C."/>
            <person name="Burton P."/>
            <person name="Vavrova-Anderson J."/>
            <person name="Brown R."/>
            <person name="Browne H."/>
            <person name="Corton N."/>
            <person name="Hauser H."/>
            <person name="Gamble J."/>
            <person name="Gilderthorp R."/>
            <person name="Marcello L."/>
            <person name="McQuillan J."/>
            <person name="Otto T.D."/>
            <person name="Quail M.A."/>
            <person name="Sanders M.J."/>
            <person name="van Tonder A."/>
            <person name="Ginger M.L."/>
            <person name="Field M.C."/>
            <person name="Barry J.D."/>
            <person name="Hertz-Fowler C."/>
            <person name="Berriman M."/>
        </authorList>
    </citation>
    <scope>NUCLEOTIDE SEQUENCE [LARGE SCALE GENOMIC DNA]</scope>
    <source>
        <strain evidence="12 13">IL3000</strain>
    </source>
</reference>
<keyword evidence="7" id="KW-0325">Glycoprotein</keyword>
<keyword evidence="5 10" id="KW-0732">Signal</keyword>
<evidence type="ECO:0000256" key="9">
    <source>
        <dbReference type="SAM" id="MobiDB-lite"/>
    </source>
</evidence>
<comment type="caution">
    <text evidence="12">The sequence shown here is derived from an EMBL/GenBank/DDBJ whole genome shotgun (WGS) entry which is preliminary data.</text>
</comment>
<evidence type="ECO:0000256" key="1">
    <source>
        <dbReference type="ARBA" id="ARBA00002523"/>
    </source>
</evidence>
<feature type="compositionally biased region" description="Acidic residues" evidence="9">
    <location>
        <begin position="295"/>
        <end position="308"/>
    </location>
</feature>
<dbReference type="Proteomes" id="UP000000702">
    <property type="component" value="Unassembled WGS sequence"/>
</dbReference>
<reference evidence="13" key="1">
    <citation type="submission" date="2011-07" db="EMBL/GenBank/DDBJ databases">
        <title>Divergent evolution of antigenic variation in African trypanosomes.</title>
        <authorList>
            <person name="Jackson A.P."/>
            <person name="Berry A."/>
            <person name="Allison H.C."/>
            <person name="Burton P."/>
            <person name="Anderson J."/>
            <person name="Aslett M."/>
            <person name="Brown R."/>
            <person name="Corton N."/>
            <person name="Harris D."/>
            <person name="Hauser H."/>
            <person name="Gamble J."/>
            <person name="Gilderthorp R."/>
            <person name="McQuillan J."/>
            <person name="Quail M.A."/>
            <person name="Sanders M."/>
            <person name="Van Tonder A."/>
            <person name="Ginger M.L."/>
            <person name="Donelson J.E."/>
            <person name="Field M.C."/>
            <person name="Barry J.D."/>
            <person name="Berriman M."/>
            <person name="Hertz-Fowler C."/>
        </authorList>
    </citation>
    <scope>NUCLEOTIDE SEQUENCE [LARGE SCALE GENOMIC DNA]</scope>
    <source>
        <strain evidence="13">IL3000</strain>
    </source>
</reference>
<dbReference type="VEuPathDB" id="TriTrypDB:TcIL3000_0_59720"/>
<evidence type="ECO:0000256" key="7">
    <source>
        <dbReference type="ARBA" id="ARBA00023180"/>
    </source>
</evidence>
<feature type="domain" description="Trypanosome variant surface glycoprotein B-type N-terminal" evidence="11">
    <location>
        <begin position="53"/>
        <end position="121"/>
    </location>
</feature>
<comment type="subcellular location">
    <subcellularLocation>
        <location evidence="2">Cell membrane</location>
        <topology evidence="2">Lipid-anchor</topology>
        <topology evidence="2">GPI-anchor</topology>
    </subcellularLocation>
</comment>
<feature type="signal peptide" evidence="10">
    <location>
        <begin position="1"/>
        <end position="19"/>
    </location>
</feature>
<evidence type="ECO:0000259" key="11">
    <source>
        <dbReference type="Pfam" id="PF13206"/>
    </source>
</evidence>
<keyword evidence="6" id="KW-0472">Membrane</keyword>
<accession>F9WDU8</accession>
<evidence type="ECO:0000313" key="12">
    <source>
        <dbReference type="EMBL" id="CCD15452.1"/>
    </source>
</evidence>
<evidence type="ECO:0000256" key="10">
    <source>
        <dbReference type="SAM" id="SignalP"/>
    </source>
</evidence>
<evidence type="ECO:0000256" key="6">
    <source>
        <dbReference type="ARBA" id="ARBA00023136"/>
    </source>
</evidence>
<gene>
    <name evidence="12" type="ORF">TCIL3000_0_59720</name>
</gene>
<keyword evidence="13" id="KW-1185">Reference proteome</keyword>
<keyword evidence="4" id="KW-0336">GPI-anchor</keyword>
<keyword evidence="8" id="KW-0449">Lipoprotein</keyword>
<dbReference type="GO" id="GO:0005886">
    <property type="term" value="C:plasma membrane"/>
    <property type="evidence" value="ECO:0007669"/>
    <property type="project" value="UniProtKB-SubCell"/>
</dbReference>
<evidence type="ECO:0000256" key="8">
    <source>
        <dbReference type="ARBA" id="ARBA00023288"/>
    </source>
</evidence>
<feature type="region of interest" description="Disordered" evidence="9">
    <location>
        <begin position="268"/>
        <end position="323"/>
    </location>
</feature>
<evidence type="ECO:0000256" key="2">
    <source>
        <dbReference type="ARBA" id="ARBA00004609"/>
    </source>
</evidence>
<proteinExistence type="predicted"/>
<organism evidence="12 13">
    <name type="scientific">Trypanosoma congolense (strain IL3000)</name>
    <dbReference type="NCBI Taxonomy" id="1068625"/>
    <lineage>
        <taxon>Eukaryota</taxon>
        <taxon>Discoba</taxon>
        <taxon>Euglenozoa</taxon>
        <taxon>Kinetoplastea</taxon>
        <taxon>Metakinetoplastina</taxon>
        <taxon>Trypanosomatida</taxon>
        <taxon>Trypanosomatidae</taxon>
        <taxon>Trypanosoma</taxon>
        <taxon>Nannomonas</taxon>
    </lineage>
</organism>
<name>F9WDU8_TRYCI</name>
<comment type="function">
    <text evidence="1">VSG forms a coat on the surface of the parasite. The trypanosome evades the immune response of the host by expressing a series of antigenically distinct VSGs from an estimated 1000 VSG genes.</text>
</comment>
<evidence type="ECO:0000313" key="13">
    <source>
        <dbReference type="Proteomes" id="UP000000702"/>
    </source>
</evidence>
<protein>
    <submittedName>
        <fullName evidence="12">Variant surface glycoprotein</fullName>
    </submittedName>
</protein>
<dbReference type="InterPro" id="IPR025932">
    <property type="entry name" value="Trypano_VSG_B_N_dom"/>
</dbReference>
<dbReference type="Pfam" id="PF13206">
    <property type="entry name" value="VSG_B"/>
    <property type="match status" value="1"/>
</dbReference>
<dbReference type="GO" id="GO:0098552">
    <property type="term" value="C:side of membrane"/>
    <property type="evidence" value="ECO:0007669"/>
    <property type="project" value="UniProtKB-KW"/>
</dbReference>
<feature type="compositionally biased region" description="Low complexity" evidence="9">
    <location>
        <begin position="309"/>
        <end position="323"/>
    </location>
</feature>
<dbReference type="EMBL" id="CAEQ01001916">
    <property type="protein sequence ID" value="CCD15452.1"/>
    <property type="molecule type" value="Genomic_DNA"/>
</dbReference>